<evidence type="ECO:0000256" key="2">
    <source>
        <dbReference type="ARBA" id="ARBA00022490"/>
    </source>
</evidence>
<dbReference type="EMBL" id="QGNW01000199">
    <property type="protein sequence ID" value="RVW85835.1"/>
    <property type="molecule type" value="Genomic_DNA"/>
</dbReference>
<name>A0A438HMW8_VITVI</name>
<evidence type="ECO:0000256" key="1">
    <source>
        <dbReference type="ARBA" id="ARBA00004496"/>
    </source>
</evidence>
<keyword evidence="2" id="KW-0963">Cytoplasm</keyword>
<sequence length="506" mass="57010">MIEEERYKEDMNPYNRGQECSFAHITVQIILLATTSTDGKCRVFSTFIKGVDTRDSRTGSSSDAKFGEGKVCSFFILQILVFLGGCWRSSLIYGSTSLVSESKERKGYKYGVSNQLIKIVVSLVSNPVSMCACEFGSEGVGYEPLQMLSNGDFIVDVPKLPSKMTCVQYMICAVRRGLQERTTLVRTCWESLFFHKICLLQELQKLESWINYYQSSRKERRNWRSGWKVGVQARVVKNGLKASCTDAFKRHSSQCYSTQSAFDVWIKGTGWMLELLGCLQGVDACMVHVVMVESSLTHLRMGTLNTQDEGRRFKGVGLVIRFEGSSSMSLCIFFSVEQQIVQLDLSFSWAFGVKWSPSGNTLAYVGHNSMIYFVDDVGPSPLAQNVAFRDLPLRDVAQWFLQQMEVEYDQVSSKNVRGSQYHGLVVGSDCERVLVPPDNYRGSRLWGTRSEFPFEFADGTISLSRVNEECQLSFVTCPALKDNIVVLGEDCGDMSIGCIRSESFWR</sequence>
<comment type="subcellular location">
    <subcellularLocation>
        <location evidence="1">Cytoplasm</location>
    </subcellularLocation>
</comment>
<dbReference type="InterPro" id="IPR017383">
    <property type="entry name" value="ARPC1"/>
</dbReference>
<dbReference type="PANTHER" id="PTHR10709:SF2">
    <property type="entry name" value="ACTIN-RELATED PROTEIN 2_3 COMPLEX SUBUNIT"/>
    <property type="match status" value="1"/>
</dbReference>
<evidence type="ECO:0000313" key="7">
    <source>
        <dbReference type="Proteomes" id="UP000288805"/>
    </source>
</evidence>
<dbReference type="GO" id="GO:0034314">
    <property type="term" value="P:Arp2/3 complex-mediated actin nucleation"/>
    <property type="evidence" value="ECO:0007669"/>
    <property type="project" value="InterPro"/>
</dbReference>
<evidence type="ECO:0000256" key="4">
    <source>
        <dbReference type="ARBA" id="ARBA00022737"/>
    </source>
</evidence>
<gene>
    <name evidence="6" type="primary">ARPC1A</name>
    <name evidence="6" type="ORF">CK203_035301</name>
</gene>
<keyword evidence="5" id="KW-0206">Cytoskeleton</keyword>
<proteinExistence type="predicted"/>
<comment type="caution">
    <text evidence="6">The sequence shown here is derived from an EMBL/GenBank/DDBJ whole genome shotgun (WGS) entry which is preliminary data.</text>
</comment>
<evidence type="ECO:0000256" key="3">
    <source>
        <dbReference type="ARBA" id="ARBA00022574"/>
    </source>
</evidence>
<accession>A0A438HMW8</accession>
<evidence type="ECO:0000256" key="5">
    <source>
        <dbReference type="ARBA" id="ARBA00023212"/>
    </source>
</evidence>
<keyword evidence="4" id="KW-0677">Repeat</keyword>
<dbReference type="GO" id="GO:0005737">
    <property type="term" value="C:cytoplasm"/>
    <property type="evidence" value="ECO:0007669"/>
    <property type="project" value="UniProtKB-SubCell"/>
</dbReference>
<dbReference type="InterPro" id="IPR015943">
    <property type="entry name" value="WD40/YVTN_repeat-like_dom_sf"/>
</dbReference>
<evidence type="ECO:0000313" key="6">
    <source>
        <dbReference type="EMBL" id="RVW85835.1"/>
    </source>
</evidence>
<dbReference type="Proteomes" id="UP000288805">
    <property type="component" value="Unassembled WGS sequence"/>
</dbReference>
<reference evidence="6 7" key="1">
    <citation type="journal article" date="2018" name="PLoS Genet.">
        <title>Population sequencing reveals clonal diversity and ancestral inbreeding in the grapevine cultivar Chardonnay.</title>
        <authorList>
            <person name="Roach M.J."/>
            <person name="Johnson D.L."/>
            <person name="Bohlmann J."/>
            <person name="van Vuuren H.J."/>
            <person name="Jones S.J."/>
            <person name="Pretorius I.S."/>
            <person name="Schmidt S.A."/>
            <person name="Borneman A.R."/>
        </authorList>
    </citation>
    <scope>NUCLEOTIDE SEQUENCE [LARGE SCALE GENOMIC DNA]</scope>
    <source>
        <strain evidence="7">cv. Chardonnay</strain>
        <tissue evidence="6">Leaf</tissue>
    </source>
</reference>
<organism evidence="6 7">
    <name type="scientific">Vitis vinifera</name>
    <name type="common">Grape</name>
    <dbReference type="NCBI Taxonomy" id="29760"/>
    <lineage>
        <taxon>Eukaryota</taxon>
        <taxon>Viridiplantae</taxon>
        <taxon>Streptophyta</taxon>
        <taxon>Embryophyta</taxon>
        <taxon>Tracheophyta</taxon>
        <taxon>Spermatophyta</taxon>
        <taxon>Magnoliopsida</taxon>
        <taxon>eudicotyledons</taxon>
        <taxon>Gunneridae</taxon>
        <taxon>Pentapetalae</taxon>
        <taxon>rosids</taxon>
        <taxon>Vitales</taxon>
        <taxon>Vitaceae</taxon>
        <taxon>Viteae</taxon>
        <taxon>Vitis</taxon>
    </lineage>
</organism>
<dbReference type="Gene3D" id="2.130.10.10">
    <property type="entry name" value="YVTN repeat-like/Quinoprotein amine dehydrogenase"/>
    <property type="match status" value="2"/>
</dbReference>
<dbReference type="PANTHER" id="PTHR10709">
    <property type="entry name" value="ACTIN-RELATED PROTEIN 2/3 COMPLEX SUBUNIT 1"/>
    <property type="match status" value="1"/>
</dbReference>
<keyword evidence="3" id="KW-0853">WD repeat</keyword>
<dbReference type="GO" id="GO:0005885">
    <property type="term" value="C:Arp2/3 protein complex"/>
    <property type="evidence" value="ECO:0007669"/>
    <property type="project" value="InterPro"/>
</dbReference>
<dbReference type="AlphaFoldDB" id="A0A438HMW8"/>
<protein>
    <submittedName>
        <fullName evidence="6">Actin-related protein 2/3 complex subunit 1A</fullName>
    </submittedName>
</protein>